<reference evidence="2" key="1">
    <citation type="journal article" date="2022" name="Mol. Ecol. Resour.">
        <title>The genomes of chicory, endive, great burdock and yacon provide insights into Asteraceae palaeo-polyploidization history and plant inulin production.</title>
        <authorList>
            <person name="Fan W."/>
            <person name="Wang S."/>
            <person name="Wang H."/>
            <person name="Wang A."/>
            <person name="Jiang F."/>
            <person name="Liu H."/>
            <person name="Zhao H."/>
            <person name="Xu D."/>
            <person name="Zhang Y."/>
        </authorList>
    </citation>
    <scope>NUCLEOTIDE SEQUENCE [LARGE SCALE GENOMIC DNA]</scope>
    <source>
        <strain evidence="2">cv. Yunnan</strain>
    </source>
</reference>
<name>A0ACB9ID84_9ASTR</name>
<proteinExistence type="predicted"/>
<accession>A0ACB9ID84</accession>
<gene>
    <name evidence="1" type="ORF">L1987_21631</name>
</gene>
<dbReference type="Proteomes" id="UP001056120">
    <property type="component" value="Linkage Group LG08"/>
</dbReference>
<keyword evidence="2" id="KW-1185">Reference proteome</keyword>
<evidence type="ECO:0000313" key="1">
    <source>
        <dbReference type="EMBL" id="KAI3805746.1"/>
    </source>
</evidence>
<organism evidence="1 2">
    <name type="scientific">Smallanthus sonchifolius</name>
    <dbReference type="NCBI Taxonomy" id="185202"/>
    <lineage>
        <taxon>Eukaryota</taxon>
        <taxon>Viridiplantae</taxon>
        <taxon>Streptophyta</taxon>
        <taxon>Embryophyta</taxon>
        <taxon>Tracheophyta</taxon>
        <taxon>Spermatophyta</taxon>
        <taxon>Magnoliopsida</taxon>
        <taxon>eudicotyledons</taxon>
        <taxon>Gunneridae</taxon>
        <taxon>Pentapetalae</taxon>
        <taxon>asterids</taxon>
        <taxon>campanulids</taxon>
        <taxon>Asterales</taxon>
        <taxon>Asteraceae</taxon>
        <taxon>Asteroideae</taxon>
        <taxon>Heliantheae alliance</taxon>
        <taxon>Millerieae</taxon>
        <taxon>Smallanthus</taxon>
    </lineage>
</organism>
<evidence type="ECO:0000313" key="2">
    <source>
        <dbReference type="Proteomes" id="UP001056120"/>
    </source>
</evidence>
<protein>
    <submittedName>
        <fullName evidence="1">Uncharacterized protein</fullName>
    </submittedName>
</protein>
<sequence>MVATSADGARDIAQISATYMKRFVGYEAVRAHGMVGAITNNLVAMIMPPHDIVFREELRLSLKQDLDPQAVSEPGEFDFDDDGYWQWI</sequence>
<comment type="caution">
    <text evidence="1">The sequence shown here is derived from an EMBL/GenBank/DDBJ whole genome shotgun (WGS) entry which is preliminary data.</text>
</comment>
<reference evidence="1 2" key="2">
    <citation type="journal article" date="2022" name="Mol. Ecol. Resour.">
        <title>The genomes of chicory, endive, great burdock and yacon provide insights into Asteraceae paleo-polyploidization history and plant inulin production.</title>
        <authorList>
            <person name="Fan W."/>
            <person name="Wang S."/>
            <person name="Wang H."/>
            <person name="Wang A."/>
            <person name="Jiang F."/>
            <person name="Liu H."/>
            <person name="Zhao H."/>
            <person name="Xu D."/>
            <person name="Zhang Y."/>
        </authorList>
    </citation>
    <scope>NUCLEOTIDE SEQUENCE [LARGE SCALE GENOMIC DNA]</scope>
    <source>
        <strain evidence="2">cv. Yunnan</strain>
        <tissue evidence="1">Leaves</tissue>
    </source>
</reference>
<dbReference type="EMBL" id="CM042025">
    <property type="protein sequence ID" value="KAI3805746.1"/>
    <property type="molecule type" value="Genomic_DNA"/>
</dbReference>